<reference evidence="7 8" key="1">
    <citation type="submission" date="2018-11" db="EMBL/GenBank/DDBJ databases">
        <title>Genomic Encyclopedia of Type Strains, Phase IV (KMG-IV): sequencing the most valuable type-strain genomes for metagenomic binning, comparative biology and taxonomic classification.</title>
        <authorList>
            <person name="Goeker M."/>
        </authorList>
    </citation>
    <scope>NUCLEOTIDE SEQUENCE [LARGE SCALE GENOMIC DNA]</scope>
    <source>
        <strain evidence="7 8">DSM 16974</strain>
    </source>
</reference>
<dbReference type="CDD" id="cd08023">
    <property type="entry name" value="GH16_laminarinase_like"/>
    <property type="match status" value="1"/>
</dbReference>
<dbReference type="SUPFAM" id="SSF49785">
    <property type="entry name" value="Galactose-binding domain-like"/>
    <property type="match status" value="2"/>
</dbReference>
<keyword evidence="8" id="KW-1185">Reference proteome</keyword>
<evidence type="ECO:0000259" key="6">
    <source>
        <dbReference type="PROSITE" id="PS51762"/>
    </source>
</evidence>
<organism evidence="7 8">
    <name type="scientific">Marinimicrobium koreense</name>
    <dbReference type="NCBI Taxonomy" id="306545"/>
    <lineage>
        <taxon>Bacteria</taxon>
        <taxon>Pseudomonadati</taxon>
        <taxon>Pseudomonadota</taxon>
        <taxon>Gammaproteobacteria</taxon>
        <taxon>Cellvibrionales</taxon>
        <taxon>Cellvibrionaceae</taxon>
        <taxon>Marinimicrobium</taxon>
    </lineage>
</organism>
<dbReference type="InterPro" id="IPR013320">
    <property type="entry name" value="ConA-like_dom_sf"/>
</dbReference>
<dbReference type="PANTHER" id="PTHR10963">
    <property type="entry name" value="GLYCOSYL HYDROLASE-RELATED"/>
    <property type="match status" value="1"/>
</dbReference>
<dbReference type="InterPro" id="IPR000757">
    <property type="entry name" value="Beta-glucanase-like"/>
</dbReference>
<feature type="chain" id="PRO_5018325635" evidence="3">
    <location>
        <begin position="24"/>
        <end position="549"/>
    </location>
</feature>
<gene>
    <name evidence="7" type="ORF">EDC38_0351</name>
</gene>
<feature type="domain" description="F5/8 type C" evidence="4">
    <location>
        <begin position="9"/>
        <end position="154"/>
    </location>
</feature>
<dbReference type="InterPro" id="IPR000421">
    <property type="entry name" value="FA58C"/>
</dbReference>
<evidence type="ECO:0000313" key="8">
    <source>
        <dbReference type="Proteomes" id="UP000273643"/>
    </source>
</evidence>
<dbReference type="AlphaFoldDB" id="A0A3N1NUD1"/>
<dbReference type="GO" id="GO:0005975">
    <property type="term" value="P:carbohydrate metabolic process"/>
    <property type="evidence" value="ECO:0007669"/>
    <property type="project" value="InterPro"/>
</dbReference>
<evidence type="ECO:0000256" key="1">
    <source>
        <dbReference type="ARBA" id="ARBA00006865"/>
    </source>
</evidence>
<dbReference type="Pfam" id="PF00722">
    <property type="entry name" value="Glyco_hydro_16"/>
    <property type="match status" value="1"/>
</dbReference>
<evidence type="ECO:0000313" key="7">
    <source>
        <dbReference type="EMBL" id="ROQ19763.1"/>
    </source>
</evidence>
<evidence type="ECO:0000256" key="3">
    <source>
        <dbReference type="SAM" id="SignalP"/>
    </source>
</evidence>
<dbReference type="PROSITE" id="PS50022">
    <property type="entry name" value="FA58C_3"/>
    <property type="match status" value="1"/>
</dbReference>
<feature type="domain" description="GH16" evidence="6">
    <location>
        <begin position="298"/>
        <end position="549"/>
    </location>
</feature>
<keyword evidence="2 3" id="KW-0732">Signal</keyword>
<sequence length="549" mass="60584">MMYRNLPALFSALLLMISVSVQAQNDNLAQNATASASTQDLAASNAIDGDPNTRWASAAQTDPSHITIDLGQQYALSSVVIHWEAANADTYQILGSNDGGNWTTLATETGGTFGDRTDTINVAGNFRYVRMNGISRSAGNEWGYSIWELEIYGQNGGAGSVQTLQAEDYTNAYDTTAGNTGGAYRSGDVDIEASTDDGGGYNVGWIDAGEWLEYTINLDADTYTVSSRVASDIGGGQFTIDLNGSEIVGTQNVDNTGGWQSWTTLTSWPIALPAGQHTVRVKVQSGNFNLNWVRFEPGSDGTDPAPQPVWSDEFDTIDSNSWTFETGGWGWGNQELQYYTGGDNAFIQYDSEVDSNVLVLEARQENPQGYECWYGYCSYTSTRMISKGKQEFEYGRMEARIKLPQTQGIWPAFWMMGNDFDQVGWPNNGEIDIMEHVGFEPNLTHGALHGPGYSGDTPINGTHDLGESADANYHVYAVEWDENGIDWYVDDVNFYSVTRSEVEQYGNWVYDHPFFFLLNIAIGGSWPGEPDGTSQFPQRMYVDYVRVYQ</sequence>
<dbReference type="RefSeq" id="WP_170162832.1">
    <property type="nucleotide sequence ID" value="NZ_RJUK01000001.1"/>
</dbReference>
<dbReference type="InterPro" id="IPR008979">
    <property type="entry name" value="Galactose-bd-like_sf"/>
</dbReference>
<dbReference type="InterPro" id="IPR005084">
    <property type="entry name" value="CBM6"/>
</dbReference>
<dbReference type="Gene3D" id="2.60.120.200">
    <property type="match status" value="1"/>
</dbReference>
<dbReference type="Pfam" id="PF22633">
    <property type="entry name" value="F5_F8_type_C_2"/>
    <property type="match status" value="1"/>
</dbReference>
<dbReference type="Proteomes" id="UP000273643">
    <property type="component" value="Unassembled WGS sequence"/>
</dbReference>
<dbReference type="PROSITE" id="PS51762">
    <property type="entry name" value="GH16_2"/>
    <property type="match status" value="1"/>
</dbReference>
<dbReference type="GO" id="GO:0004553">
    <property type="term" value="F:hydrolase activity, hydrolyzing O-glycosyl compounds"/>
    <property type="evidence" value="ECO:0007669"/>
    <property type="project" value="InterPro"/>
</dbReference>
<dbReference type="CDD" id="cd04080">
    <property type="entry name" value="CBM6_cellulase-like"/>
    <property type="match status" value="1"/>
</dbReference>
<feature type="domain" description="CBM6" evidence="5">
    <location>
        <begin position="162"/>
        <end position="296"/>
    </location>
</feature>
<proteinExistence type="inferred from homology"/>
<comment type="similarity">
    <text evidence="1">Belongs to the glycosyl hydrolase 16 family.</text>
</comment>
<evidence type="ECO:0000259" key="5">
    <source>
        <dbReference type="PROSITE" id="PS51175"/>
    </source>
</evidence>
<dbReference type="Pfam" id="PF03422">
    <property type="entry name" value="CBM_6"/>
    <property type="match status" value="1"/>
</dbReference>
<dbReference type="SUPFAM" id="SSF49899">
    <property type="entry name" value="Concanavalin A-like lectins/glucanases"/>
    <property type="match status" value="1"/>
</dbReference>
<evidence type="ECO:0000256" key="2">
    <source>
        <dbReference type="ARBA" id="ARBA00022729"/>
    </source>
</evidence>
<dbReference type="PROSITE" id="PS51175">
    <property type="entry name" value="CBM6"/>
    <property type="match status" value="1"/>
</dbReference>
<dbReference type="InterPro" id="IPR050546">
    <property type="entry name" value="Glycosyl_Hydrlase_16"/>
</dbReference>
<accession>A0A3N1NUD1</accession>
<feature type="signal peptide" evidence="3">
    <location>
        <begin position="1"/>
        <end position="23"/>
    </location>
</feature>
<comment type="caution">
    <text evidence="7">The sequence shown here is derived from an EMBL/GenBank/DDBJ whole genome shotgun (WGS) entry which is preliminary data.</text>
</comment>
<dbReference type="InterPro" id="IPR006584">
    <property type="entry name" value="Cellulose-bd_IV"/>
</dbReference>
<evidence type="ECO:0000259" key="4">
    <source>
        <dbReference type="PROSITE" id="PS50022"/>
    </source>
</evidence>
<dbReference type="Gene3D" id="2.60.120.260">
    <property type="entry name" value="Galactose-binding domain-like"/>
    <property type="match status" value="2"/>
</dbReference>
<name>A0A3N1NUD1_9GAMM</name>
<dbReference type="EMBL" id="RJUK01000001">
    <property type="protein sequence ID" value="ROQ19763.1"/>
    <property type="molecule type" value="Genomic_DNA"/>
</dbReference>
<dbReference type="GO" id="GO:0030246">
    <property type="term" value="F:carbohydrate binding"/>
    <property type="evidence" value="ECO:0007669"/>
    <property type="project" value="InterPro"/>
</dbReference>
<dbReference type="SMART" id="SM00606">
    <property type="entry name" value="CBD_IV"/>
    <property type="match status" value="1"/>
</dbReference>
<dbReference type="PANTHER" id="PTHR10963:SF55">
    <property type="entry name" value="GLYCOSIDE HYDROLASE FAMILY 16 PROTEIN"/>
    <property type="match status" value="1"/>
</dbReference>
<protein>
    <submittedName>
        <fullName evidence="7">F5/8 type C domain-containing protein</fullName>
    </submittedName>
</protein>